<evidence type="ECO:0000313" key="6">
    <source>
        <dbReference type="Proteomes" id="UP000295182"/>
    </source>
</evidence>
<reference evidence="5 6" key="1">
    <citation type="submission" date="2019-03" db="EMBL/GenBank/DDBJ databases">
        <title>Genomic Encyclopedia of Type Strains, Phase IV (KMG-IV): sequencing the most valuable type-strain genomes for metagenomic binning, comparative biology and taxonomic classification.</title>
        <authorList>
            <person name="Goeker M."/>
        </authorList>
    </citation>
    <scope>NUCLEOTIDE SEQUENCE [LARGE SCALE GENOMIC DNA]</scope>
    <source>
        <strain evidence="5 6">DSM 1837</strain>
    </source>
</reference>
<evidence type="ECO:0000256" key="1">
    <source>
        <dbReference type="ARBA" id="ARBA00005662"/>
    </source>
</evidence>
<organism evidence="5 6">
    <name type="scientific">Simplicispira metamorpha</name>
    <dbReference type="NCBI Taxonomy" id="80881"/>
    <lineage>
        <taxon>Bacteria</taxon>
        <taxon>Pseudomonadati</taxon>
        <taxon>Pseudomonadota</taxon>
        <taxon>Betaproteobacteria</taxon>
        <taxon>Burkholderiales</taxon>
        <taxon>Comamonadaceae</taxon>
        <taxon>Simplicispira</taxon>
    </lineage>
</organism>
<name>A0A4R2N5L2_9BURK</name>
<evidence type="ECO:0000256" key="2">
    <source>
        <dbReference type="SAM" id="MobiDB-lite"/>
    </source>
</evidence>
<dbReference type="AlphaFoldDB" id="A0A4R2N5L2"/>
<feature type="region of interest" description="Disordered" evidence="2">
    <location>
        <begin position="293"/>
        <end position="320"/>
    </location>
</feature>
<dbReference type="Gene3D" id="3.60.21.10">
    <property type="match status" value="1"/>
</dbReference>
<sequence>MKWALALLLGLACSWGSADTPSFSLVFAGDTTLDDAAGALIARGGDPLAAVAPLFASADVRVANLECVVATTGEPVDKNYTFRAHPQVLPVLRRHLDGVTLANNHSGDYGRAAFAEMLGWLQAANLAQAGGGRNLSEAHAPWLVELAGLRVALLSYNEFMPRSFEADHDAPGIAWSEDEQVVADIQRARQQHRADLVVVFMHWGWENESTANGRQRQLARLLINAGADAIIGGHPHVTQDVELYQDKPIIYSVGNFVMKETDNDRQRQAWVLRMTFDRAGASGFSTYPVRLDDDGIPYPDPHRQSPCWQRGQGEPDLCTH</sequence>
<dbReference type="SMART" id="SM00854">
    <property type="entry name" value="PGA_cap"/>
    <property type="match status" value="1"/>
</dbReference>
<dbReference type="InterPro" id="IPR019079">
    <property type="entry name" value="Capsule_synth_CapA"/>
</dbReference>
<feature type="signal peptide" evidence="3">
    <location>
        <begin position="1"/>
        <end position="18"/>
    </location>
</feature>
<evidence type="ECO:0000313" key="5">
    <source>
        <dbReference type="EMBL" id="TCP16169.1"/>
    </source>
</evidence>
<dbReference type="PANTHER" id="PTHR33393">
    <property type="entry name" value="POLYGLUTAMINE SYNTHESIS ACCESSORY PROTEIN RV0574C-RELATED"/>
    <property type="match status" value="1"/>
</dbReference>
<dbReference type="Pfam" id="PF09587">
    <property type="entry name" value="PGA_cap"/>
    <property type="match status" value="1"/>
</dbReference>
<keyword evidence="3" id="KW-0732">Signal</keyword>
<dbReference type="Proteomes" id="UP000295182">
    <property type="component" value="Unassembled WGS sequence"/>
</dbReference>
<feature type="chain" id="PRO_5020701160" evidence="3">
    <location>
        <begin position="19"/>
        <end position="320"/>
    </location>
</feature>
<accession>A0A4R2N5L2</accession>
<dbReference type="PANTHER" id="PTHR33393:SF13">
    <property type="entry name" value="PGA BIOSYNTHESIS PROTEIN CAPA"/>
    <property type="match status" value="1"/>
</dbReference>
<dbReference type="InterPro" id="IPR052169">
    <property type="entry name" value="CW_Biosynth-Accessory"/>
</dbReference>
<evidence type="ECO:0000259" key="4">
    <source>
        <dbReference type="SMART" id="SM00854"/>
    </source>
</evidence>
<dbReference type="CDD" id="cd07381">
    <property type="entry name" value="MPP_CapA"/>
    <property type="match status" value="1"/>
</dbReference>
<gene>
    <name evidence="5" type="ORF">EV674_12038</name>
</gene>
<dbReference type="OrthoDB" id="5405713at2"/>
<protein>
    <submittedName>
        <fullName evidence="5">Poly-gamma-glutamate synthesis protein (Capsule biosynthesis protein)</fullName>
    </submittedName>
</protein>
<dbReference type="InterPro" id="IPR029052">
    <property type="entry name" value="Metallo-depent_PP-like"/>
</dbReference>
<comment type="similarity">
    <text evidence="1">Belongs to the CapA family.</text>
</comment>
<feature type="domain" description="Capsule synthesis protein CapA" evidence="4">
    <location>
        <begin position="24"/>
        <end position="260"/>
    </location>
</feature>
<proteinExistence type="inferred from homology"/>
<keyword evidence="6" id="KW-1185">Reference proteome</keyword>
<comment type="caution">
    <text evidence="5">The sequence shown here is derived from an EMBL/GenBank/DDBJ whole genome shotgun (WGS) entry which is preliminary data.</text>
</comment>
<evidence type="ECO:0000256" key="3">
    <source>
        <dbReference type="SAM" id="SignalP"/>
    </source>
</evidence>
<dbReference type="SUPFAM" id="SSF56300">
    <property type="entry name" value="Metallo-dependent phosphatases"/>
    <property type="match status" value="1"/>
</dbReference>
<dbReference type="EMBL" id="SLXH01000020">
    <property type="protein sequence ID" value="TCP16169.1"/>
    <property type="molecule type" value="Genomic_DNA"/>
</dbReference>
<dbReference type="RefSeq" id="WP_119013447.1">
    <property type="nucleotide sequence ID" value="NZ_QXNC01000017.1"/>
</dbReference>